<evidence type="ECO:0000256" key="12">
    <source>
        <dbReference type="ARBA" id="ARBA00023306"/>
    </source>
</evidence>
<keyword evidence="7" id="KW-0227">DNA damage</keyword>
<dbReference type="Proteomes" id="UP000325577">
    <property type="component" value="Linkage Group LG1"/>
</dbReference>
<evidence type="ECO:0000256" key="5">
    <source>
        <dbReference type="ARBA" id="ARBA00022454"/>
    </source>
</evidence>
<dbReference type="GO" id="GO:0030870">
    <property type="term" value="C:Mre11 complex"/>
    <property type="evidence" value="ECO:0007669"/>
    <property type="project" value="InterPro"/>
</dbReference>
<dbReference type="PANTHER" id="PTHR12162">
    <property type="entry name" value="NIBRIN-RELATED"/>
    <property type="match status" value="1"/>
</dbReference>
<evidence type="ECO:0000256" key="6">
    <source>
        <dbReference type="ARBA" id="ARBA00022692"/>
    </source>
</evidence>
<name>A0A5J5BYB4_9ASTE</name>
<evidence type="ECO:0000256" key="8">
    <source>
        <dbReference type="ARBA" id="ARBA00022989"/>
    </source>
</evidence>
<feature type="domain" description="FHA" evidence="16">
    <location>
        <begin position="152"/>
        <end position="211"/>
    </location>
</feature>
<dbReference type="Pfam" id="PF00498">
    <property type="entry name" value="FHA"/>
    <property type="match status" value="1"/>
</dbReference>
<keyword evidence="12" id="KW-0131">Cell cycle</keyword>
<gene>
    <name evidence="17" type="ORF">F0562_004065</name>
</gene>
<dbReference type="PANTHER" id="PTHR12162:SF0">
    <property type="entry name" value="NIBRIN"/>
    <property type="match status" value="1"/>
</dbReference>
<dbReference type="GO" id="GO:0016020">
    <property type="term" value="C:membrane"/>
    <property type="evidence" value="ECO:0007669"/>
    <property type="project" value="UniProtKB-SubCell"/>
</dbReference>
<dbReference type="AlphaFoldDB" id="A0A5J5BYB4"/>
<dbReference type="Gene3D" id="2.60.200.20">
    <property type="match status" value="1"/>
</dbReference>
<dbReference type="GO" id="GO:0005694">
    <property type="term" value="C:chromosome"/>
    <property type="evidence" value="ECO:0007669"/>
    <property type="project" value="UniProtKB-SubCell"/>
</dbReference>
<feature type="region of interest" description="Disordered" evidence="14">
    <location>
        <begin position="1"/>
        <end position="24"/>
    </location>
</feature>
<evidence type="ECO:0000256" key="13">
    <source>
        <dbReference type="ARBA" id="ARBA00044757"/>
    </source>
</evidence>
<keyword evidence="6 15" id="KW-0812">Transmembrane</keyword>
<dbReference type="OrthoDB" id="552194at2759"/>
<protein>
    <recommendedName>
        <fullName evidence="16">FHA domain-containing protein</fullName>
    </recommendedName>
</protein>
<dbReference type="CDD" id="cd22667">
    <property type="entry name" value="FHA_NBN"/>
    <property type="match status" value="1"/>
</dbReference>
<proteinExistence type="inferred from homology"/>
<evidence type="ECO:0000256" key="15">
    <source>
        <dbReference type="SAM" id="Phobius"/>
    </source>
</evidence>
<dbReference type="InterPro" id="IPR000253">
    <property type="entry name" value="FHA_dom"/>
</dbReference>
<feature type="transmembrane region" description="Helical" evidence="15">
    <location>
        <begin position="57"/>
        <end position="77"/>
    </location>
</feature>
<evidence type="ECO:0000313" key="17">
    <source>
        <dbReference type="EMBL" id="KAA8547636.1"/>
    </source>
</evidence>
<evidence type="ECO:0000256" key="7">
    <source>
        <dbReference type="ARBA" id="ARBA00022763"/>
    </source>
</evidence>
<dbReference type="GO" id="GO:0035673">
    <property type="term" value="F:oligopeptide transmembrane transporter activity"/>
    <property type="evidence" value="ECO:0007669"/>
    <property type="project" value="InterPro"/>
</dbReference>
<comment type="similarity">
    <text evidence="13">Belongs to the Nibrin family.</text>
</comment>
<keyword evidence="18" id="KW-1185">Reference proteome</keyword>
<evidence type="ECO:0000256" key="3">
    <source>
        <dbReference type="ARBA" id="ARBA00004286"/>
    </source>
</evidence>
<feature type="compositionally biased region" description="Basic and acidic residues" evidence="14">
    <location>
        <begin position="1"/>
        <end position="14"/>
    </location>
</feature>
<dbReference type="InterPro" id="IPR040227">
    <property type="entry name" value="Nibrin-rel"/>
</dbReference>
<dbReference type="GO" id="GO:0000724">
    <property type="term" value="P:double-strand break repair via homologous recombination"/>
    <property type="evidence" value="ECO:0007669"/>
    <property type="project" value="TreeGrafter"/>
</dbReference>
<evidence type="ECO:0000256" key="2">
    <source>
        <dbReference type="ARBA" id="ARBA00004141"/>
    </source>
</evidence>
<dbReference type="FunFam" id="2.60.200.20:FF:000017">
    <property type="entry name" value="Nibrin"/>
    <property type="match status" value="1"/>
</dbReference>
<dbReference type="GO" id="GO:0007095">
    <property type="term" value="P:mitotic G2 DNA damage checkpoint signaling"/>
    <property type="evidence" value="ECO:0007669"/>
    <property type="project" value="InterPro"/>
</dbReference>
<keyword evidence="11" id="KW-0539">Nucleus</keyword>
<evidence type="ECO:0000256" key="4">
    <source>
        <dbReference type="ARBA" id="ARBA00022448"/>
    </source>
</evidence>
<evidence type="ECO:0000256" key="1">
    <source>
        <dbReference type="ARBA" id="ARBA00004123"/>
    </source>
</evidence>
<sequence length="305" mass="34286">MERTSNSRREELKPAAENGVVVASSEDRDLHDDADHEVDSIERIFESIEVPPWRSQLTFRAFFVSFVLSVLFTFIVMKLNLTTGLIPCFSVSASLLGFFFVKTWTKFLQISGLLKQNFTRQENTVIQTCIVATSGIASNGEDKYYIFRKGTYKVGRKGCDVIINKDKGVSRIHVEIVVDAMVSLDHLQNKSSNVSSKVRIRDCSKYGTFINKNLGSKEKVHEFPNKETTLKDGDLISFGTGNATYKFCFVPLVFFVHCPTLFQENQLLQDKISSIGISLVVELVDNFDGRNEISKSGSLNSSFLD</sequence>
<keyword evidence="8 15" id="KW-1133">Transmembrane helix</keyword>
<keyword evidence="4" id="KW-0813">Transport</keyword>
<evidence type="ECO:0000256" key="9">
    <source>
        <dbReference type="ARBA" id="ARBA00023136"/>
    </source>
</evidence>
<evidence type="ECO:0000256" key="10">
    <source>
        <dbReference type="ARBA" id="ARBA00023204"/>
    </source>
</evidence>
<evidence type="ECO:0000313" key="18">
    <source>
        <dbReference type="Proteomes" id="UP000325577"/>
    </source>
</evidence>
<dbReference type="InterPro" id="IPR004813">
    <property type="entry name" value="OPT"/>
</dbReference>
<dbReference type="Pfam" id="PF03169">
    <property type="entry name" value="OPT"/>
    <property type="match status" value="1"/>
</dbReference>
<reference evidence="17 18" key="1">
    <citation type="submission" date="2019-09" db="EMBL/GenBank/DDBJ databases">
        <title>A chromosome-level genome assembly of the Chinese tupelo Nyssa sinensis.</title>
        <authorList>
            <person name="Yang X."/>
            <person name="Kang M."/>
            <person name="Yang Y."/>
            <person name="Xiong H."/>
            <person name="Wang M."/>
            <person name="Zhang Z."/>
            <person name="Wang Z."/>
            <person name="Wu H."/>
            <person name="Ma T."/>
            <person name="Liu J."/>
            <person name="Xi Z."/>
        </authorList>
    </citation>
    <scope>NUCLEOTIDE SEQUENCE [LARGE SCALE GENOMIC DNA]</scope>
    <source>
        <strain evidence="17">J267</strain>
        <tissue evidence="17">Leaf</tissue>
    </source>
</reference>
<organism evidence="17 18">
    <name type="scientific">Nyssa sinensis</name>
    <dbReference type="NCBI Taxonomy" id="561372"/>
    <lineage>
        <taxon>Eukaryota</taxon>
        <taxon>Viridiplantae</taxon>
        <taxon>Streptophyta</taxon>
        <taxon>Embryophyta</taxon>
        <taxon>Tracheophyta</taxon>
        <taxon>Spermatophyta</taxon>
        <taxon>Magnoliopsida</taxon>
        <taxon>eudicotyledons</taxon>
        <taxon>Gunneridae</taxon>
        <taxon>Pentapetalae</taxon>
        <taxon>asterids</taxon>
        <taxon>Cornales</taxon>
        <taxon>Nyssaceae</taxon>
        <taxon>Nyssa</taxon>
    </lineage>
</organism>
<evidence type="ECO:0000256" key="11">
    <source>
        <dbReference type="ARBA" id="ARBA00023242"/>
    </source>
</evidence>
<dbReference type="SUPFAM" id="SSF49879">
    <property type="entry name" value="SMAD/FHA domain"/>
    <property type="match status" value="1"/>
</dbReference>
<keyword evidence="9 15" id="KW-0472">Membrane</keyword>
<keyword evidence="10" id="KW-0234">DNA repair</keyword>
<dbReference type="PROSITE" id="PS50006">
    <property type="entry name" value="FHA_DOMAIN"/>
    <property type="match status" value="1"/>
</dbReference>
<dbReference type="GO" id="GO:0003684">
    <property type="term" value="F:damaged DNA binding"/>
    <property type="evidence" value="ECO:0007669"/>
    <property type="project" value="TreeGrafter"/>
</dbReference>
<evidence type="ECO:0000256" key="14">
    <source>
        <dbReference type="SAM" id="MobiDB-lite"/>
    </source>
</evidence>
<comment type="subcellular location">
    <subcellularLocation>
        <location evidence="3">Chromosome</location>
    </subcellularLocation>
    <subcellularLocation>
        <location evidence="2">Membrane</location>
        <topology evidence="2">Multi-pass membrane protein</topology>
    </subcellularLocation>
    <subcellularLocation>
        <location evidence="1">Nucleus</location>
    </subcellularLocation>
</comment>
<dbReference type="EMBL" id="CM018032">
    <property type="protein sequence ID" value="KAA8547636.1"/>
    <property type="molecule type" value="Genomic_DNA"/>
</dbReference>
<keyword evidence="5" id="KW-0158">Chromosome</keyword>
<accession>A0A5J5BYB4</accession>
<feature type="transmembrane region" description="Helical" evidence="15">
    <location>
        <begin position="83"/>
        <end position="101"/>
    </location>
</feature>
<evidence type="ECO:0000259" key="16">
    <source>
        <dbReference type="PROSITE" id="PS50006"/>
    </source>
</evidence>
<dbReference type="InterPro" id="IPR008984">
    <property type="entry name" value="SMAD_FHA_dom_sf"/>
</dbReference>